<keyword evidence="1" id="KW-1133">Transmembrane helix</keyword>
<dbReference type="InterPro" id="IPR010288">
    <property type="entry name" value="EcsB_ABC"/>
</dbReference>
<feature type="transmembrane region" description="Helical" evidence="1">
    <location>
        <begin position="108"/>
        <end position="127"/>
    </location>
</feature>
<feature type="transmembrane region" description="Helical" evidence="1">
    <location>
        <begin position="287"/>
        <end position="308"/>
    </location>
</feature>
<gene>
    <name evidence="2" type="ORF">LPAF129_06490</name>
</gene>
<sequence length="406" mass="46698">MDEIWKNRRATYQKMLLKYLRYVFNDHFVIALLFLFGAFGLTYSNFLKSLQGDQNLWWAKPTALLILLLSLHLNHLATLLKEPDRVFLLPQEAAMPAYIKKSLTHSQTVMFIVQAVIYLLLTPFLLFAAKLSVVNVGCLLVVQLLLVLVLSNHQAVSLFVPAYRQAGYRGLVVWLMPAVILALGVYLPAYLAVILAVAAVIWQNQHDKVSMKGRLFDWRFALDHEQSRTTRLFRFFNLFTDVKSVTPKPKRRRYLDRFLPKASQKPAGIFTYMYWRAFIRSGQYSSLYLRLTALGMLILFFIPNFWLALIIAALFLYMLGFQLLPLFVVYDEVVFMHTYPIDSQKKFLAFAKVLFSLLLLSALLFVIPLAIQLHDPLKVMAAGALLLLESGFLARIYSKGRLKKIS</sequence>
<dbReference type="PIRSF" id="PIRSF037259">
    <property type="entry name" value="EcsB_ABC"/>
    <property type="match status" value="1"/>
</dbReference>
<dbReference type="Pfam" id="PF05975">
    <property type="entry name" value="EcsB"/>
    <property type="match status" value="1"/>
</dbReference>
<feature type="transmembrane region" description="Helical" evidence="1">
    <location>
        <begin position="377"/>
        <end position="397"/>
    </location>
</feature>
<comment type="caution">
    <text evidence="2">The sequence shown here is derived from an EMBL/GenBank/DDBJ whole genome shotgun (WGS) entry which is preliminary data.</text>
</comment>
<evidence type="ECO:0000313" key="3">
    <source>
        <dbReference type="Proteomes" id="UP001055149"/>
    </source>
</evidence>
<dbReference type="EMBL" id="BQXH01000004">
    <property type="protein sequence ID" value="GKS80964.1"/>
    <property type="molecule type" value="Genomic_DNA"/>
</dbReference>
<evidence type="ECO:0000256" key="1">
    <source>
        <dbReference type="SAM" id="Phobius"/>
    </source>
</evidence>
<keyword evidence="1" id="KW-0812">Transmembrane</keyword>
<proteinExistence type="predicted"/>
<feature type="transmembrane region" description="Helical" evidence="1">
    <location>
        <begin position="20"/>
        <end position="43"/>
    </location>
</feature>
<name>A0ABQ5JFX7_9LACO</name>
<dbReference type="Proteomes" id="UP001055149">
    <property type="component" value="Unassembled WGS sequence"/>
</dbReference>
<accession>A0ABQ5JFX7</accession>
<feature type="transmembrane region" description="Helical" evidence="1">
    <location>
        <begin position="347"/>
        <end position="371"/>
    </location>
</feature>
<protein>
    <submittedName>
        <fullName evidence="2">Protein ecsB</fullName>
    </submittedName>
</protein>
<keyword evidence="3" id="KW-1185">Reference proteome</keyword>
<dbReference type="RefSeq" id="WP_244054733.1">
    <property type="nucleotide sequence ID" value="NZ_BQXH01000004.1"/>
</dbReference>
<evidence type="ECO:0000313" key="2">
    <source>
        <dbReference type="EMBL" id="GKS80964.1"/>
    </source>
</evidence>
<organism evidence="2 3">
    <name type="scientific">Ligilactobacillus pabuli</name>
    <dbReference type="NCBI Taxonomy" id="2886039"/>
    <lineage>
        <taxon>Bacteria</taxon>
        <taxon>Bacillati</taxon>
        <taxon>Bacillota</taxon>
        <taxon>Bacilli</taxon>
        <taxon>Lactobacillales</taxon>
        <taxon>Lactobacillaceae</taxon>
        <taxon>Ligilactobacillus</taxon>
    </lineage>
</organism>
<feature type="transmembrane region" description="Helical" evidence="1">
    <location>
        <begin position="133"/>
        <end position="150"/>
    </location>
</feature>
<feature type="transmembrane region" description="Helical" evidence="1">
    <location>
        <begin position="171"/>
        <end position="202"/>
    </location>
</feature>
<feature type="transmembrane region" description="Helical" evidence="1">
    <location>
        <begin position="314"/>
        <end position="335"/>
    </location>
</feature>
<keyword evidence="1" id="KW-0472">Membrane</keyword>
<reference evidence="2" key="1">
    <citation type="journal article" date="2022" name="Int. J. Syst. Evol. Microbiol.">
        <title>A novel species of lactic acid bacteria, Ligilactobacillus pabuli sp. nov., isolated from alfalfa silage.</title>
        <authorList>
            <person name="Tohno M."/>
            <person name="Tanizawa Y."/>
            <person name="Sawada H."/>
            <person name="Sakamoto M."/>
            <person name="Ohkuma M."/>
            <person name="Kobayashi H."/>
        </authorList>
    </citation>
    <scope>NUCLEOTIDE SEQUENCE</scope>
    <source>
        <strain evidence="2">AF129</strain>
    </source>
</reference>